<gene>
    <name evidence="6" type="primary">Aste57867_9240</name>
    <name evidence="5" type="ORF">As57867_009204</name>
    <name evidence="6" type="ORF">ASTE57867_9240</name>
</gene>
<dbReference type="EMBL" id="CAADRA010005153">
    <property type="protein sequence ID" value="VFT86123.1"/>
    <property type="molecule type" value="Genomic_DNA"/>
</dbReference>
<keyword evidence="7" id="KW-1185">Reference proteome</keyword>
<dbReference type="InterPro" id="IPR015010">
    <property type="entry name" value="TERF2IP_Myb"/>
</dbReference>
<accession>A0A485KMK2</accession>
<dbReference type="EMBL" id="VJMH01005132">
    <property type="protein sequence ID" value="KAF0700231.1"/>
    <property type="molecule type" value="Genomic_DNA"/>
</dbReference>
<evidence type="ECO:0000313" key="7">
    <source>
        <dbReference type="Proteomes" id="UP000332933"/>
    </source>
</evidence>
<dbReference type="InterPro" id="IPR001357">
    <property type="entry name" value="BRCT_dom"/>
</dbReference>
<feature type="domain" description="BRCT" evidence="4">
    <location>
        <begin position="2"/>
        <end position="84"/>
    </location>
</feature>
<dbReference type="PANTHER" id="PTHR16466:SF6">
    <property type="entry name" value="TELOMERIC REPEAT-BINDING FACTOR 2-INTERACTING PROTEIN 1"/>
    <property type="match status" value="1"/>
</dbReference>
<feature type="region of interest" description="Disordered" evidence="3">
    <location>
        <begin position="204"/>
        <end position="299"/>
    </location>
</feature>
<feature type="compositionally biased region" description="Acidic residues" evidence="3">
    <location>
        <begin position="252"/>
        <end position="279"/>
    </location>
</feature>
<dbReference type="Pfam" id="PF16589">
    <property type="entry name" value="BRCT_2"/>
    <property type="match status" value="1"/>
</dbReference>
<dbReference type="GO" id="GO:0010833">
    <property type="term" value="P:telomere maintenance via telomere lengthening"/>
    <property type="evidence" value="ECO:0007669"/>
    <property type="project" value="TreeGrafter"/>
</dbReference>
<name>A0A485KMK2_9STRA</name>
<evidence type="ECO:0000256" key="1">
    <source>
        <dbReference type="ARBA" id="ARBA00004123"/>
    </source>
</evidence>
<dbReference type="Gene3D" id="1.10.10.60">
    <property type="entry name" value="Homeodomain-like"/>
    <property type="match status" value="1"/>
</dbReference>
<dbReference type="GO" id="GO:0070187">
    <property type="term" value="C:shelterin complex"/>
    <property type="evidence" value="ECO:0007669"/>
    <property type="project" value="TreeGrafter"/>
</dbReference>
<reference evidence="5" key="2">
    <citation type="submission" date="2019-06" db="EMBL/GenBank/DDBJ databases">
        <title>Genomics analysis of Aphanomyces spp. identifies a new class of oomycete effector associated with host adaptation.</title>
        <authorList>
            <person name="Gaulin E."/>
        </authorList>
    </citation>
    <scope>NUCLEOTIDE SEQUENCE</scope>
    <source>
        <strain evidence="5">CBS 578.67</strain>
    </source>
</reference>
<dbReference type="AlphaFoldDB" id="A0A485KMK2"/>
<dbReference type="InterPro" id="IPR039595">
    <property type="entry name" value="TE2IP/Rap1"/>
</dbReference>
<sequence length="416" mass="46266">MASPPLFQGREFYIPPGTMGRAHARGLIQAHGGTIATFANGMPTQTVLMDRHKIEHRSRWVLAIEYIEDCVREGRILEFESYMGDAEWSPADVNMPRLPTQTGRKMYTDVERGAMLAFVDERQGPGSSAMSRKFWEIAAAHNVTSHSASSMHEHYRKQLVRKLPSEKKALIELYEASPAFNASRPPLAQLPLAAVAPVVAAARRPSPPARTTPPAVIDVVTPPQKKPRSTDANDDDHLPVQSKSPSPVVVVEELDDTESEDGADENPDEEDDDDDDDIEVVQSPPRRAAPVATERSPLMRPIRTVASDAQVDRMMEQLKTSTGMPHNICAHALFCASGNPRTARLYLLGEMPPDCWTADEDTWIMRHFGDLSEALGEDAVKTQIRHVVQKEQGKLMRSPTVQMVFERLRFLQGKHS</sequence>
<feature type="compositionally biased region" description="Basic and acidic residues" evidence="3">
    <location>
        <begin position="228"/>
        <end position="238"/>
    </location>
</feature>
<evidence type="ECO:0000256" key="2">
    <source>
        <dbReference type="ARBA" id="ARBA00023242"/>
    </source>
</evidence>
<evidence type="ECO:0000313" key="5">
    <source>
        <dbReference type="EMBL" id="KAF0700231.1"/>
    </source>
</evidence>
<organism evidence="6 7">
    <name type="scientific">Aphanomyces stellatus</name>
    <dbReference type="NCBI Taxonomy" id="120398"/>
    <lineage>
        <taxon>Eukaryota</taxon>
        <taxon>Sar</taxon>
        <taxon>Stramenopiles</taxon>
        <taxon>Oomycota</taxon>
        <taxon>Saprolegniomycetes</taxon>
        <taxon>Saprolegniales</taxon>
        <taxon>Verrucalvaceae</taxon>
        <taxon>Aphanomyces</taxon>
    </lineage>
</organism>
<dbReference type="SUPFAM" id="SSF52113">
    <property type="entry name" value="BRCT domain"/>
    <property type="match status" value="1"/>
</dbReference>
<comment type="subcellular location">
    <subcellularLocation>
        <location evidence="1">Nucleus</location>
    </subcellularLocation>
</comment>
<dbReference type="Pfam" id="PF08914">
    <property type="entry name" value="Myb_Rap1"/>
    <property type="match status" value="1"/>
</dbReference>
<evidence type="ECO:0000313" key="6">
    <source>
        <dbReference type="EMBL" id="VFT86123.1"/>
    </source>
</evidence>
<proteinExistence type="predicted"/>
<feature type="compositionally biased region" description="Low complexity" evidence="3">
    <location>
        <begin position="239"/>
        <end position="251"/>
    </location>
</feature>
<dbReference type="InterPro" id="IPR036420">
    <property type="entry name" value="BRCT_dom_sf"/>
</dbReference>
<keyword evidence="2" id="KW-0539">Nucleus</keyword>
<dbReference type="OrthoDB" id="435460at2759"/>
<protein>
    <submittedName>
        <fullName evidence="6">Aste57867_9240 protein</fullName>
    </submittedName>
</protein>
<evidence type="ECO:0000259" key="4">
    <source>
        <dbReference type="PROSITE" id="PS50172"/>
    </source>
</evidence>
<reference evidence="6 7" key="1">
    <citation type="submission" date="2019-03" db="EMBL/GenBank/DDBJ databases">
        <authorList>
            <person name="Gaulin E."/>
            <person name="Dumas B."/>
        </authorList>
    </citation>
    <scope>NUCLEOTIDE SEQUENCE [LARGE SCALE GENOMIC DNA]</scope>
    <source>
        <strain evidence="6">CBS 568.67</strain>
    </source>
</reference>
<dbReference type="GO" id="GO:0042162">
    <property type="term" value="F:telomeric DNA binding"/>
    <property type="evidence" value="ECO:0007669"/>
    <property type="project" value="TreeGrafter"/>
</dbReference>
<dbReference type="Proteomes" id="UP000332933">
    <property type="component" value="Unassembled WGS sequence"/>
</dbReference>
<dbReference type="GO" id="GO:0031848">
    <property type="term" value="P:protection from non-homologous end joining at telomere"/>
    <property type="evidence" value="ECO:0007669"/>
    <property type="project" value="TreeGrafter"/>
</dbReference>
<dbReference type="PROSITE" id="PS50172">
    <property type="entry name" value="BRCT"/>
    <property type="match status" value="1"/>
</dbReference>
<evidence type="ECO:0000256" key="3">
    <source>
        <dbReference type="SAM" id="MobiDB-lite"/>
    </source>
</evidence>
<dbReference type="PANTHER" id="PTHR16466">
    <property type="entry name" value="TELOMERE REPEAT-BINDING FACTOR 2-INTERACTING PROTEIN 1"/>
    <property type="match status" value="1"/>
</dbReference>